<evidence type="ECO:0000259" key="2">
    <source>
        <dbReference type="Pfam" id="PF23036"/>
    </source>
</evidence>
<feature type="region of interest" description="Disordered" evidence="1">
    <location>
        <begin position="502"/>
        <end position="531"/>
    </location>
</feature>
<protein>
    <recommendedName>
        <fullName evidence="2">TRAPPC10/Trs130 N-terminal domain-containing protein</fullName>
    </recommendedName>
</protein>
<dbReference type="GO" id="GO:0034498">
    <property type="term" value="P:early endosome to Golgi transport"/>
    <property type="evidence" value="ECO:0007669"/>
    <property type="project" value="TreeGrafter"/>
</dbReference>
<name>A0AA85KLV3_TRIRE</name>
<reference evidence="4 5" key="2">
    <citation type="submission" date="2023-11" db="UniProtKB">
        <authorList>
            <consortium name="WormBaseParasite"/>
        </authorList>
    </citation>
    <scope>IDENTIFICATION</scope>
</reference>
<keyword evidence="3" id="KW-1185">Reference proteome</keyword>
<evidence type="ECO:0000313" key="5">
    <source>
        <dbReference type="WBParaSite" id="TREG1_96010.2"/>
    </source>
</evidence>
<dbReference type="WBParaSite" id="TREG1_96010.1">
    <property type="protein sequence ID" value="TREG1_96010.1"/>
    <property type="gene ID" value="TREG1_96010"/>
</dbReference>
<proteinExistence type="predicted"/>
<feature type="region of interest" description="Disordered" evidence="1">
    <location>
        <begin position="1320"/>
        <end position="1356"/>
    </location>
</feature>
<feature type="compositionally biased region" description="Acidic residues" evidence="1">
    <location>
        <begin position="623"/>
        <end position="635"/>
    </location>
</feature>
<dbReference type="GO" id="GO:0005829">
    <property type="term" value="C:cytosol"/>
    <property type="evidence" value="ECO:0007669"/>
    <property type="project" value="GOC"/>
</dbReference>
<dbReference type="WBParaSite" id="TREG1_96010.3">
    <property type="protein sequence ID" value="TREG1_96010.3"/>
    <property type="gene ID" value="TREG1_96010"/>
</dbReference>
<feature type="compositionally biased region" description="Basic and acidic residues" evidence="1">
    <location>
        <begin position="1598"/>
        <end position="1607"/>
    </location>
</feature>
<dbReference type="PANTHER" id="PTHR13251:SF3">
    <property type="entry name" value="TRAFFICKING PROTEIN PARTICLE COMPLEX SUBUNIT 10"/>
    <property type="match status" value="1"/>
</dbReference>
<dbReference type="GO" id="GO:1990071">
    <property type="term" value="C:TRAPPII protein complex"/>
    <property type="evidence" value="ECO:0007669"/>
    <property type="project" value="InterPro"/>
</dbReference>
<sequence>MEFISKPVISCAGDENLLPFFESHCLGTLASHQVTWKHPKLSVSHSVRLEACFTRFRVDQLQSNVKVLSSGRPIRPVGTFQPLLYIYVVSSNVSQYTSQGGRNAVGSWLGHLRARNVFDWLIVMVNSDPQYNTPKILQKSNVLDKIKSDFNVRTGDRQFLEVPAPNSVEEKLFNESWNQLTYLIRKAIITACMSIIVDYDIHLHMLADSRSSFTWDYFEYLDRKEELAHMYLFLGGHEHALHEYYEATELLSNCIQTSIDQGSSRPQWLNRLAQLSSSDHASYYICDYSLDVTNTEAKQTSRLKDRSATLFELRNYLLSRQASILCICDKLYEFPAHTHRVICSTLNEIEILKIRVDPLYRAIWILCICLNTLTNIRLDSDRSIDDMNKSIIEVLDTAYSCNHILENISSTRITRKSAASQSTLTVTPTTATSTQNIFLDARKDANPTVWYMSHIVDKIYTHLNSLHNQMLSRKSPPILMTQHSNSGNSSIITDTPLKFMSKHKSSMSNNNSNNTNNSSNNSNSNNNNKAEKDTSYWTQSYAVELWLYVFNYLKQIGQMTGLWCSSSSIKSSSPIHRKKRLLLNSVVSGNLKKNTKKKKTTNPSVVDSSMNDDYYNNSRNDGDEKEEQGEEEEEKFVDPPAMSDAGEEKKVGGAGEGGGGVDGEGGQSERFSCQDNSILLAHNHFIPLFNSSVIYSQIFIATGQTLVGFLKFIHNPKRAYEVVFDIADYLFSQEAYDSASWLYESIINFYDEPLWLGLITSARICLAWCLHLLCIGKECRNKDSCEIAQKYIQVCFTLSGTRKPILRNAVDHVYRKLYFWYQTSSLTDILHIPTYSDAIDPHYWWIQAIEFHNSLLSFNQSIITNPYDISALFRLKQVELDGVCDCGYELISAEIESNSERSFQVSVHIVGSEPTYVDWQTLLNPNDFLPYHVMNTRNSSLLSQSDSQLHLVSLANLPSLSVVNSIDSTNTVNNNNNNNSPTQRHVRSQLSIPSSTGGGHGSQLDLEQIMNKYLLPTPVTVSTCRSYSNIPDSSKDYKYTNLLMAGGGGGAAISSSGHGNQVNPVGLLINNRPRVDSRLGSLLNVAASLASRPAWGSQDIPGGLNDEANASNTPNLHKQSVHLTSRGRFTRIPSDGIIEPNVNRTPRIVRQYSLRPTRKISFTVNGKQDSFGNEITGSNIISNTKPLFVLRQESVVTIKPGLNKLLFVSNVPGFYIPEQISIICYDNGDDARSTEVNLASDVDGDVYGPNWRNVELMQTLLPKPEIALSSSNEDKPYPVVFGTCQPIPIRLRLGKLGLPQDCKLSTKLYRIHYSSNKRYTNNTKAKHTPSVVSHKSSTSIVITTTTPPPPPAAHDNDENDIPASSTVGMTSIANDYTLVSKTFDQHEDSSGAHQTVDNNNFMNYTLPHQFILEDGPVDFIQEYNSTTDNNPTTTTTTTSCKINHPMPAFPPGCCLQLSRPLHLSAVSCNDQFALSMPSGHYCILPVNIIKPLAFRLNMFPLLKSYIIFSLHIACVDTDPDCIIPPELYCSLERPCREPVTFELSNMRFSLSACKPPPTPTTPGQHKRQVLRSSSTGNQQQKSQHRNLSKTRSSPAADESPKLAEERTTTTSTTATHKNDFLKAGSVDKLFESNEEKPIESLNGDILDNKLTKAYVNHLTPFSIPWRFKQLEYNHFMKVCKEAQYQPIGRFECTMNRIGATKINQEIRVDCAIQQKI</sequence>
<feature type="compositionally biased region" description="Low complexity" evidence="1">
    <location>
        <begin position="971"/>
        <end position="982"/>
    </location>
</feature>
<accession>A0AA85KLV3</accession>
<feature type="region of interest" description="Disordered" evidence="1">
    <location>
        <begin position="586"/>
        <end position="667"/>
    </location>
</feature>
<feature type="domain" description="TRAPPC10/Trs130 N-terminal" evidence="2">
    <location>
        <begin position="5"/>
        <end position="333"/>
    </location>
</feature>
<feature type="compositionally biased region" description="Low complexity" evidence="1">
    <location>
        <begin position="506"/>
        <end position="528"/>
    </location>
</feature>
<dbReference type="GO" id="GO:0006891">
    <property type="term" value="P:intra-Golgi vesicle-mediated transport"/>
    <property type="evidence" value="ECO:0007669"/>
    <property type="project" value="TreeGrafter"/>
</dbReference>
<feature type="compositionally biased region" description="Low complexity" evidence="1">
    <location>
        <begin position="1328"/>
        <end position="1345"/>
    </location>
</feature>
<dbReference type="WBParaSite" id="TREG1_96010.2">
    <property type="protein sequence ID" value="TREG1_96010.2"/>
    <property type="gene ID" value="TREG1_96010"/>
</dbReference>
<dbReference type="InterPro" id="IPR056913">
    <property type="entry name" value="TRAPPC10/Trs130_N"/>
</dbReference>
<feature type="compositionally biased region" description="Polar residues" evidence="1">
    <location>
        <begin position="603"/>
        <end position="619"/>
    </location>
</feature>
<dbReference type="Proteomes" id="UP000050795">
    <property type="component" value="Unassembled WGS sequence"/>
</dbReference>
<feature type="region of interest" description="Disordered" evidence="1">
    <location>
        <begin position="1552"/>
        <end position="1618"/>
    </location>
</feature>
<dbReference type="InterPro" id="IPR045126">
    <property type="entry name" value="TRAPPC10/Trs130"/>
</dbReference>
<feature type="region of interest" description="Disordered" evidence="1">
    <location>
        <begin position="971"/>
        <end position="1003"/>
    </location>
</feature>
<feature type="compositionally biased region" description="Polar residues" evidence="1">
    <location>
        <begin position="1570"/>
        <end position="1581"/>
    </location>
</feature>
<dbReference type="PANTHER" id="PTHR13251">
    <property type="entry name" value="EPILEPSY HOLOPROSENCEPHALY CANDIDATE 1/TMEM1"/>
    <property type="match status" value="1"/>
</dbReference>
<reference evidence="3" key="1">
    <citation type="submission" date="2022-06" db="EMBL/GenBank/DDBJ databases">
        <authorList>
            <person name="Berger JAMES D."/>
            <person name="Berger JAMES D."/>
        </authorList>
    </citation>
    <scope>NUCLEOTIDE SEQUENCE [LARGE SCALE GENOMIC DNA]</scope>
</reference>
<dbReference type="Pfam" id="PF23036">
    <property type="entry name" value="TRAPPC10_1st"/>
    <property type="match status" value="1"/>
</dbReference>
<evidence type="ECO:0000256" key="1">
    <source>
        <dbReference type="SAM" id="MobiDB-lite"/>
    </source>
</evidence>
<organism evidence="3 6">
    <name type="scientific">Trichobilharzia regenti</name>
    <name type="common">Nasal bird schistosome</name>
    <dbReference type="NCBI Taxonomy" id="157069"/>
    <lineage>
        <taxon>Eukaryota</taxon>
        <taxon>Metazoa</taxon>
        <taxon>Spiralia</taxon>
        <taxon>Lophotrochozoa</taxon>
        <taxon>Platyhelminthes</taxon>
        <taxon>Trematoda</taxon>
        <taxon>Digenea</taxon>
        <taxon>Strigeidida</taxon>
        <taxon>Schistosomatoidea</taxon>
        <taxon>Schistosomatidae</taxon>
        <taxon>Trichobilharzia</taxon>
    </lineage>
</organism>
<evidence type="ECO:0000313" key="4">
    <source>
        <dbReference type="WBParaSite" id="TREG1_96010.1"/>
    </source>
</evidence>
<evidence type="ECO:0000313" key="3">
    <source>
        <dbReference type="Proteomes" id="UP000050795"/>
    </source>
</evidence>
<evidence type="ECO:0000313" key="6">
    <source>
        <dbReference type="WBParaSite" id="TREG1_96010.3"/>
    </source>
</evidence>
<feature type="compositionally biased region" description="Gly residues" evidence="1">
    <location>
        <begin position="652"/>
        <end position="666"/>
    </location>
</feature>